<comment type="caution">
    <text evidence="3">The sequence shown here is derived from an EMBL/GenBank/DDBJ whole genome shotgun (WGS) entry which is preliminary data.</text>
</comment>
<dbReference type="OrthoDB" id="6359816at2759"/>
<keyword evidence="4" id="KW-1185">Reference proteome</keyword>
<dbReference type="Pfam" id="PF00651">
    <property type="entry name" value="BTB"/>
    <property type="match status" value="1"/>
</dbReference>
<dbReference type="Proteomes" id="UP001146351">
    <property type="component" value="Unassembled WGS sequence"/>
</dbReference>
<dbReference type="PANTHER" id="PTHR47843:SF5">
    <property type="entry name" value="BTB_POZ DOMAIN PROTEIN"/>
    <property type="match status" value="1"/>
</dbReference>
<dbReference type="InterPro" id="IPR000210">
    <property type="entry name" value="BTB/POZ_dom"/>
</dbReference>
<evidence type="ECO:0000256" key="1">
    <source>
        <dbReference type="SAM" id="MobiDB-lite"/>
    </source>
</evidence>
<dbReference type="SUPFAM" id="SSF54695">
    <property type="entry name" value="POZ domain"/>
    <property type="match status" value="1"/>
</dbReference>
<organism evidence="3 4">
    <name type="scientific">Penicillium capsulatum</name>
    <dbReference type="NCBI Taxonomy" id="69766"/>
    <lineage>
        <taxon>Eukaryota</taxon>
        <taxon>Fungi</taxon>
        <taxon>Dikarya</taxon>
        <taxon>Ascomycota</taxon>
        <taxon>Pezizomycotina</taxon>
        <taxon>Eurotiomycetes</taxon>
        <taxon>Eurotiomycetidae</taxon>
        <taxon>Eurotiales</taxon>
        <taxon>Aspergillaceae</taxon>
        <taxon>Penicillium</taxon>
    </lineage>
</organism>
<dbReference type="PROSITE" id="PS50097">
    <property type="entry name" value="BTB"/>
    <property type="match status" value="1"/>
</dbReference>
<evidence type="ECO:0000313" key="4">
    <source>
        <dbReference type="Proteomes" id="UP001146351"/>
    </source>
</evidence>
<evidence type="ECO:0000259" key="2">
    <source>
        <dbReference type="PROSITE" id="PS50097"/>
    </source>
</evidence>
<dbReference type="CDD" id="cd18186">
    <property type="entry name" value="BTB_POZ_ZBTB_KLHL-like"/>
    <property type="match status" value="1"/>
</dbReference>
<dbReference type="Gene3D" id="3.30.710.10">
    <property type="entry name" value="Potassium Channel Kv1.1, Chain A"/>
    <property type="match status" value="1"/>
</dbReference>
<reference evidence="3" key="2">
    <citation type="journal article" date="2023" name="IMA Fungus">
        <title>Comparative genomic study of the Penicillium genus elucidates a diverse pangenome and 15 lateral gene transfer events.</title>
        <authorList>
            <person name="Petersen C."/>
            <person name="Sorensen T."/>
            <person name="Nielsen M.R."/>
            <person name="Sondergaard T.E."/>
            <person name="Sorensen J.L."/>
            <person name="Fitzpatrick D.A."/>
            <person name="Frisvad J.C."/>
            <person name="Nielsen K.L."/>
        </authorList>
    </citation>
    <scope>NUCLEOTIDE SEQUENCE</scope>
    <source>
        <strain evidence="3">IBT 21917</strain>
    </source>
</reference>
<dbReference type="PANTHER" id="PTHR47843">
    <property type="entry name" value="BTB DOMAIN-CONTAINING PROTEIN-RELATED"/>
    <property type="match status" value="1"/>
</dbReference>
<feature type="domain" description="BTB" evidence="2">
    <location>
        <begin position="22"/>
        <end position="88"/>
    </location>
</feature>
<dbReference type="AlphaFoldDB" id="A0A9W9LFT2"/>
<proteinExistence type="predicted"/>
<feature type="compositionally biased region" description="Polar residues" evidence="1">
    <location>
        <begin position="109"/>
        <end position="118"/>
    </location>
</feature>
<protein>
    <recommendedName>
        <fullName evidence="2">BTB domain-containing protein</fullName>
    </recommendedName>
</protein>
<dbReference type="EMBL" id="JAPQKO010000007">
    <property type="protein sequence ID" value="KAJ5152465.1"/>
    <property type="molecule type" value="Genomic_DNA"/>
</dbReference>
<accession>A0A9W9LFT2</accession>
<sequence length="229" mass="26311">MSSHSGFLLELLDGIRDNGLHSDLEVKCQSFSFKLHRCIVCPQSEFFHKAITGSFIEAESHAITLHDDPLIVSKMFDYLYRADYNDVPAILRERGQDQSENFQEDEPNHQISSLQSPPAQWSHARINVQIYIAADKYAIDRLKTLAEHKLRCNMESGWDDLGMISLIELVYGPQCPPHSGIEAILLEFVMKHLKSLHNCLQFHAVLKDFPDLQDKLLHLTMRRVVDLEE</sequence>
<name>A0A9W9LFT2_9EURO</name>
<dbReference type="InterPro" id="IPR011333">
    <property type="entry name" value="SKP1/BTB/POZ_sf"/>
</dbReference>
<reference evidence="3" key="1">
    <citation type="submission" date="2022-11" db="EMBL/GenBank/DDBJ databases">
        <authorList>
            <person name="Petersen C."/>
        </authorList>
    </citation>
    <scope>NUCLEOTIDE SEQUENCE</scope>
    <source>
        <strain evidence="3">IBT 21917</strain>
    </source>
</reference>
<feature type="region of interest" description="Disordered" evidence="1">
    <location>
        <begin position="98"/>
        <end position="118"/>
    </location>
</feature>
<gene>
    <name evidence="3" type="ORF">N7492_009745</name>
</gene>
<evidence type="ECO:0000313" key="3">
    <source>
        <dbReference type="EMBL" id="KAJ5152465.1"/>
    </source>
</evidence>